<dbReference type="InterPro" id="IPR022641">
    <property type="entry name" value="CheR_N"/>
</dbReference>
<dbReference type="GO" id="GO:0032259">
    <property type="term" value="P:methylation"/>
    <property type="evidence" value="ECO:0007669"/>
    <property type="project" value="UniProtKB-KW"/>
</dbReference>
<dbReference type="AlphaFoldDB" id="A0A1H7FPN4"/>
<evidence type="ECO:0000256" key="4">
    <source>
        <dbReference type="ARBA" id="ARBA00022679"/>
    </source>
</evidence>
<evidence type="ECO:0000256" key="5">
    <source>
        <dbReference type="ARBA" id="ARBA00022691"/>
    </source>
</evidence>
<dbReference type="PIRSF" id="PIRSF000410">
    <property type="entry name" value="CheR"/>
    <property type="match status" value="1"/>
</dbReference>
<proteinExistence type="predicted"/>
<evidence type="ECO:0000313" key="7">
    <source>
        <dbReference type="EMBL" id="SEK27744.1"/>
    </source>
</evidence>
<keyword evidence="4 7" id="KW-0808">Transferase</keyword>
<reference evidence="8" key="1">
    <citation type="submission" date="2016-10" db="EMBL/GenBank/DDBJ databases">
        <authorList>
            <person name="Varghese N."/>
            <person name="Submissions S."/>
        </authorList>
    </citation>
    <scope>NUCLEOTIDE SEQUENCE [LARGE SCALE GENOMIC DNA]</scope>
    <source>
        <strain evidence="8">DSM 17044</strain>
    </source>
</reference>
<evidence type="ECO:0000313" key="8">
    <source>
        <dbReference type="Proteomes" id="UP000182719"/>
    </source>
</evidence>
<dbReference type="InterPro" id="IPR000780">
    <property type="entry name" value="CheR_MeTrfase"/>
</dbReference>
<evidence type="ECO:0000256" key="1">
    <source>
        <dbReference type="ARBA" id="ARBA00001541"/>
    </source>
</evidence>
<sequence length="289" mass="33145">MKQGEAFFEPPPLSERDFVGFQRLLYREAGIWLSPAKKALVVGRLARRLRELKTPSFSAYLRQAEKDDLERVRLLDALCTHETHFFREPRHFEFLEREVLPRWRAQKTTGSGEMRRVRVWSAGCSTGEEPFSLAMVLRHHLPAAEGWEIDILATDLSTRILEQARQARFPVKKAHEIPKHYLRAFMLRGVGSQEAWMKADAELRGLVRFHRVNLNDGHGVVGRFDLIFCRNVLIYFDQTSRAQAVERLLSHLSPSGLLFLGHSESLVGLGARMRAVMPTVYTQRASTAP</sequence>
<dbReference type="InterPro" id="IPR029063">
    <property type="entry name" value="SAM-dependent_MTases_sf"/>
</dbReference>
<dbReference type="Gene3D" id="1.10.155.10">
    <property type="entry name" value="Chemotaxis receptor methyltransferase CheR, N-terminal domain"/>
    <property type="match status" value="1"/>
</dbReference>
<dbReference type="OrthoDB" id="9786165at2"/>
<accession>A0A1H7FPN4</accession>
<dbReference type="RefSeq" id="WP_075004473.1">
    <property type="nucleotide sequence ID" value="NZ_FOAP01000001.1"/>
</dbReference>
<keyword evidence="3 7" id="KW-0489">Methyltransferase</keyword>
<dbReference type="EC" id="2.1.1.80" evidence="2"/>
<keyword evidence="5" id="KW-0949">S-adenosyl-L-methionine</keyword>
<dbReference type="EMBL" id="FOAP01000001">
    <property type="protein sequence ID" value="SEK27744.1"/>
    <property type="molecule type" value="Genomic_DNA"/>
</dbReference>
<dbReference type="Gene3D" id="3.40.50.150">
    <property type="entry name" value="Vaccinia Virus protein VP39"/>
    <property type="match status" value="1"/>
</dbReference>
<organism evidence="7 8">
    <name type="scientific">Stigmatella aurantiaca</name>
    <dbReference type="NCBI Taxonomy" id="41"/>
    <lineage>
        <taxon>Bacteria</taxon>
        <taxon>Pseudomonadati</taxon>
        <taxon>Myxococcota</taxon>
        <taxon>Myxococcia</taxon>
        <taxon>Myxococcales</taxon>
        <taxon>Cystobacterineae</taxon>
        <taxon>Archangiaceae</taxon>
        <taxon>Stigmatella</taxon>
    </lineage>
</organism>
<dbReference type="InterPro" id="IPR050903">
    <property type="entry name" value="Bact_Chemotaxis_MeTrfase"/>
</dbReference>
<dbReference type="PANTHER" id="PTHR24422:SF26">
    <property type="entry name" value="CHEMOTAXIS PROTEIN METHYLTRANSFERASE"/>
    <property type="match status" value="1"/>
</dbReference>
<dbReference type="InterPro" id="IPR026024">
    <property type="entry name" value="Chemotaxis_MeTrfase_CheR"/>
</dbReference>
<dbReference type="Pfam" id="PF01739">
    <property type="entry name" value="CheR"/>
    <property type="match status" value="1"/>
</dbReference>
<comment type="catalytic activity">
    <reaction evidence="1">
        <text>L-glutamyl-[protein] + S-adenosyl-L-methionine = [protein]-L-glutamate 5-O-methyl ester + S-adenosyl-L-homocysteine</text>
        <dbReference type="Rhea" id="RHEA:24452"/>
        <dbReference type="Rhea" id="RHEA-COMP:10208"/>
        <dbReference type="Rhea" id="RHEA-COMP:10311"/>
        <dbReference type="ChEBI" id="CHEBI:29973"/>
        <dbReference type="ChEBI" id="CHEBI:57856"/>
        <dbReference type="ChEBI" id="CHEBI:59789"/>
        <dbReference type="ChEBI" id="CHEBI:82795"/>
        <dbReference type="EC" id="2.1.1.80"/>
    </reaction>
</comment>
<name>A0A1H7FPN4_STIAU</name>
<evidence type="ECO:0000256" key="2">
    <source>
        <dbReference type="ARBA" id="ARBA00012534"/>
    </source>
</evidence>
<dbReference type="Proteomes" id="UP000182719">
    <property type="component" value="Unassembled WGS sequence"/>
</dbReference>
<evidence type="ECO:0000256" key="3">
    <source>
        <dbReference type="ARBA" id="ARBA00022603"/>
    </source>
</evidence>
<dbReference type="InterPro" id="IPR022642">
    <property type="entry name" value="CheR_C"/>
</dbReference>
<dbReference type="PANTHER" id="PTHR24422">
    <property type="entry name" value="CHEMOTAXIS PROTEIN METHYLTRANSFERASE"/>
    <property type="match status" value="1"/>
</dbReference>
<dbReference type="SUPFAM" id="SSF53335">
    <property type="entry name" value="S-adenosyl-L-methionine-dependent methyltransferases"/>
    <property type="match status" value="1"/>
</dbReference>
<dbReference type="SUPFAM" id="SSF47757">
    <property type="entry name" value="Chemotaxis receptor methyltransferase CheR, N-terminal domain"/>
    <property type="match status" value="1"/>
</dbReference>
<gene>
    <name evidence="7" type="ORF">SAMN05444354_101170</name>
</gene>
<protein>
    <recommendedName>
        <fullName evidence="2">protein-glutamate O-methyltransferase</fullName>
        <ecNumber evidence="2">2.1.1.80</ecNumber>
    </recommendedName>
</protein>
<dbReference type="GO" id="GO:0008983">
    <property type="term" value="F:protein-glutamate O-methyltransferase activity"/>
    <property type="evidence" value="ECO:0007669"/>
    <property type="project" value="UniProtKB-EC"/>
</dbReference>
<dbReference type="Pfam" id="PF03705">
    <property type="entry name" value="CheR_N"/>
    <property type="match status" value="1"/>
</dbReference>
<keyword evidence="8" id="KW-1185">Reference proteome</keyword>
<dbReference type="CDD" id="cd02440">
    <property type="entry name" value="AdoMet_MTases"/>
    <property type="match status" value="1"/>
</dbReference>
<feature type="domain" description="CheR-type methyltransferase" evidence="6">
    <location>
        <begin position="6"/>
        <end position="286"/>
    </location>
</feature>
<dbReference type="InterPro" id="IPR036804">
    <property type="entry name" value="CheR_N_sf"/>
</dbReference>
<dbReference type="SMART" id="SM00138">
    <property type="entry name" value="MeTrc"/>
    <property type="match status" value="1"/>
</dbReference>
<evidence type="ECO:0000259" key="6">
    <source>
        <dbReference type="PROSITE" id="PS50123"/>
    </source>
</evidence>
<dbReference type="PROSITE" id="PS50123">
    <property type="entry name" value="CHER"/>
    <property type="match status" value="1"/>
</dbReference>
<dbReference type="PRINTS" id="PR00996">
    <property type="entry name" value="CHERMTFRASE"/>
</dbReference>